<feature type="compositionally biased region" description="Basic and acidic residues" evidence="1">
    <location>
        <begin position="7"/>
        <end position="19"/>
    </location>
</feature>
<name>A0A815VDS8_ADIRI</name>
<reference evidence="3" key="1">
    <citation type="submission" date="2021-02" db="EMBL/GenBank/DDBJ databases">
        <authorList>
            <person name="Nowell W R."/>
        </authorList>
    </citation>
    <scope>NUCLEOTIDE SEQUENCE</scope>
</reference>
<comment type="caution">
    <text evidence="3">The sequence shown here is derived from an EMBL/GenBank/DDBJ whole genome shotgun (WGS) entry which is preliminary data.</text>
</comment>
<proteinExistence type="predicted"/>
<dbReference type="Proteomes" id="UP000663828">
    <property type="component" value="Unassembled WGS sequence"/>
</dbReference>
<gene>
    <name evidence="2" type="ORF">EDS130_LOCUS40322</name>
    <name evidence="3" type="ORF">XAT740_LOCUS41171</name>
</gene>
<feature type="region of interest" description="Disordered" evidence="1">
    <location>
        <begin position="1"/>
        <end position="72"/>
    </location>
</feature>
<evidence type="ECO:0000313" key="2">
    <source>
        <dbReference type="EMBL" id="CAF1463615.1"/>
    </source>
</evidence>
<dbReference type="AlphaFoldDB" id="A0A815VDS8"/>
<organism evidence="3 4">
    <name type="scientific">Adineta ricciae</name>
    <name type="common">Rotifer</name>
    <dbReference type="NCBI Taxonomy" id="249248"/>
    <lineage>
        <taxon>Eukaryota</taxon>
        <taxon>Metazoa</taxon>
        <taxon>Spiralia</taxon>
        <taxon>Gnathifera</taxon>
        <taxon>Rotifera</taxon>
        <taxon>Eurotatoria</taxon>
        <taxon>Bdelloidea</taxon>
        <taxon>Adinetida</taxon>
        <taxon>Adinetidae</taxon>
        <taxon>Adineta</taxon>
    </lineage>
</organism>
<dbReference type="EMBL" id="CAJNOR010004780">
    <property type="protein sequence ID" value="CAF1526864.1"/>
    <property type="molecule type" value="Genomic_DNA"/>
</dbReference>
<evidence type="ECO:0000313" key="3">
    <source>
        <dbReference type="EMBL" id="CAF1526864.1"/>
    </source>
</evidence>
<dbReference type="EMBL" id="CAJNOJ010000482">
    <property type="protein sequence ID" value="CAF1463615.1"/>
    <property type="molecule type" value="Genomic_DNA"/>
</dbReference>
<accession>A0A815VDS8</accession>
<dbReference type="OrthoDB" id="10104190at2759"/>
<dbReference type="Proteomes" id="UP000663852">
    <property type="component" value="Unassembled WGS sequence"/>
</dbReference>
<evidence type="ECO:0000256" key="1">
    <source>
        <dbReference type="SAM" id="MobiDB-lite"/>
    </source>
</evidence>
<sequence length="72" mass="7864">MSLAISPDRKEDSTDDKSGAPDIAAQQIREHQATSHPSSSGQHHVGAISGQEKQSDWKNDSKQQIDKHQTNS</sequence>
<keyword evidence="4" id="KW-1185">Reference proteome</keyword>
<protein>
    <submittedName>
        <fullName evidence="3">Uncharacterized protein</fullName>
    </submittedName>
</protein>
<feature type="compositionally biased region" description="Basic and acidic residues" evidence="1">
    <location>
        <begin position="53"/>
        <end position="72"/>
    </location>
</feature>
<evidence type="ECO:0000313" key="4">
    <source>
        <dbReference type="Proteomes" id="UP000663828"/>
    </source>
</evidence>